<keyword evidence="11" id="KW-1185">Reference proteome</keyword>
<evidence type="ECO:0000256" key="8">
    <source>
        <dbReference type="SAM" id="SignalP"/>
    </source>
</evidence>
<evidence type="ECO:0000256" key="6">
    <source>
        <dbReference type="PROSITE-ProRule" id="PRU10040"/>
    </source>
</evidence>
<evidence type="ECO:0000256" key="4">
    <source>
        <dbReference type="ARBA" id="ARBA00022801"/>
    </source>
</evidence>
<evidence type="ECO:0000259" key="9">
    <source>
        <dbReference type="SMART" id="SM00856"/>
    </source>
</evidence>
<gene>
    <name evidence="10" type="ORF">HU200_006445</name>
</gene>
<keyword evidence="8" id="KW-0732">Signal</keyword>
<evidence type="ECO:0000256" key="7">
    <source>
        <dbReference type="SAM" id="MobiDB-lite"/>
    </source>
</evidence>
<dbReference type="GO" id="GO:0042545">
    <property type="term" value="P:cell wall modification"/>
    <property type="evidence" value="ECO:0007669"/>
    <property type="project" value="InterPro"/>
</dbReference>
<dbReference type="EMBL" id="JACEFO010000440">
    <property type="protein sequence ID" value="KAF8769416.1"/>
    <property type="molecule type" value="Genomic_DNA"/>
</dbReference>
<keyword evidence="5" id="KW-0063">Aspartyl esterase</keyword>
<dbReference type="CDD" id="cd15799">
    <property type="entry name" value="PMEI-like_4"/>
    <property type="match status" value="1"/>
</dbReference>
<dbReference type="OrthoDB" id="2019149at2759"/>
<dbReference type="FunFam" id="1.20.140.40:FF:000020">
    <property type="entry name" value="Pectinesterase"/>
    <property type="match status" value="1"/>
</dbReference>
<name>A0A835KRQ6_9POAL</name>
<dbReference type="SUPFAM" id="SSF51126">
    <property type="entry name" value="Pectin lyase-like"/>
    <property type="match status" value="2"/>
</dbReference>
<dbReference type="GO" id="GO:0004857">
    <property type="term" value="F:enzyme inhibitor activity"/>
    <property type="evidence" value="ECO:0007669"/>
    <property type="project" value="InterPro"/>
</dbReference>
<feature type="chain" id="PRO_5032908507" description="Pectinesterase inhibitor domain-containing protein" evidence="8">
    <location>
        <begin position="31"/>
        <end position="867"/>
    </location>
</feature>
<dbReference type="GO" id="GO:0045490">
    <property type="term" value="P:pectin catabolic process"/>
    <property type="evidence" value="ECO:0007669"/>
    <property type="project" value="UniProtKB-UniPathway"/>
</dbReference>
<dbReference type="InterPro" id="IPR000070">
    <property type="entry name" value="Pectinesterase_cat"/>
</dbReference>
<dbReference type="Gene3D" id="2.160.20.10">
    <property type="entry name" value="Single-stranded right-handed beta-helix, Pectin lyase-like"/>
    <property type="match status" value="2"/>
</dbReference>
<comment type="similarity">
    <text evidence="3">In the C-terminal section; belongs to the pectinesterase family.</text>
</comment>
<dbReference type="SMART" id="SM00856">
    <property type="entry name" value="PMEI"/>
    <property type="match status" value="1"/>
</dbReference>
<feature type="domain" description="Pectinesterase inhibitor" evidence="9">
    <location>
        <begin position="34"/>
        <end position="188"/>
    </location>
</feature>
<dbReference type="PANTHER" id="PTHR31707">
    <property type="entry name" value="PECTINESTERASE"/>
    <property type="match status" value="1"/>
</dbReference>
<protein>
    <recommendedName>
        <fullName evidence="9">Pectinesterase inhibitor domain-containing protein</fullName>
    </recommendedName>
</protein>
<dbReference type="InterPro" id="IPR033131">
    <property type="entry name" value="Pectinesterase_Asp_AS"/>
</dbReference>
<sequence>MASSTSPLRAAALLLLVLSSPLLLLPLTNAHPQTPSPAPRQHAPPSAKARETTGISAGLVSTLRETLDAIRGVASIISSFPVGGGILGGGGDLRLSSAVADCLDLLDLSSDELSWSMSTTTSSLSTPNTAGRLGTGDASSDLRSWLSGALGNQDTCKEGLDQTGSLLASLVATGLDAVTSLLADGLGQVAAAAAITASSSSRRGLGAAAGEQGTAASAPRWLRGRERRMLQMAVGPGGLAVDAVVAKDGSGNFTTVSAAVEAAPAESAARYVIYVKRGVHKETVEVKKKKRNVMLVGDGMGVTVISGHRSYVDGYTTYRSATVGECASYSAPSTTPVGVRQMVKAPSLDYGWLRQMPQHMSLITGRNSRSRVARDRKSIGTYQPLERPCSRACRAPGAMQMQAVWHCGEPEVSTGTHACTPHPIQQLPPPCLPRLKYATCRIKTGSRISGGCDAMHAGAPLHGPELARSAWAFARTALTDPGQEPVQCTGGTPHAGAAPHTGTGAALALARGRCRWGPTRIRLAAAIRPVNLGMTREPLSWWLSGWNLGRVVVGSSPDRPTAGPHLTDTTMIPRVEKRCRYRLHGAYFVASVVLMYPSSDLGALLFLARCESVLLLPSGCTHQQAGVSAVSGKGFIARDLTFENTAGAAKHQAVALRCDSDLSVFYRCAFEGYQDTLYAHSLRQFYRDCRVTGTVDFVFGNAAAVFQNCLLLARLPLPTQKNSVTAQGRLDANMTTGFAFQFCNVSAHDELLLAAAGNNGTAAGVQTYLGRPWKEHSRVVFMQSYIGAVVRPEGWLAWDGEFALDALYYGEYMNTGPGAGVGGRVKWPGFHVMTSATEAGNFTVAQFIEGNMWLPPTGVKYTAGLTS</sequence>
<feature type="signal peptide" evidence="8">
    <location>
        <begin position="1"/>
        <end position="30"/>
    </location>
</feature>
<accession>A0A835KRQ6</accession>
<dbReference type="Pfam" id="PF04043">
    <property type="entry name" value="PMEI"/>
    <property type="match status" value="1"/>
</dbReference>
<dbReference type="UniPathway" id="UPA00545">
    <property type="reaction ID" value="UER00823"/>
</dbReference>
<dbReference type="SUPFAM" id="SSF101148">
    <property type="entry name" value="Plant invertase/pectin methylesterase inhibitor"/>
    <property type="match status" value="1"/>
</dbReference>
<proteinExistence type="inferred from homology"/>
<evidence type="ECO:0000256" key="2">
    <source>
        <dbReference type="ARBA" id="ARBA00006027"/>
    </source>
</evidence>
<feature type="region of interest" description="Disordered" evidence="7">
    <location>
        <begin position="29"/>
        <end position="54"/>
    </location>
</feature>
<evidence type="ECO:0000256" key="5">
    <source>
        <dbReference type="ARBA" id="ARBA00023085"/>
    </source>
</evidence>
<dbReference type="PROSITE" id="PS00503">
    <property type="entry name" value="PECTINESTERASE_2"/>
    <property type="match status" value="1"/>
</dbReference>
<feature type="active site" evidence="6">
    <location>
        <position position="696"/>
    </location>
</feature>
<comment type="caution">
    <text evidence="10">The sequence shown here is derived from an EMBL/GenBank/DDBJ whole genome shotgun (WGS) entry which is preliminary data.</text>
</comment>
<dbReference type="AlphaFoldDB" id="A0A835KRQ6"/>
<evidence type="ECO:0000313" key="11">
    <source>
        <dbReference type="Proteomes" id="UP000636709"/>
    </source>
</evidence>
<evidence type="ECO:0000256" key="1">
    <source>
        <dbReference type="ARBA" id="ARBA00005184"/>
    </source>
</evidence>
<dbReference type="InterPro" id="IPR006501">
    <property type="entry name" value="Pectinesterase_inhib_dom"/>
</dbReference>
<keyword evidence="4" id="KW-0378">Hydrolase</keyword>
<evidence type="ECO:0000256" key="3">
    <source>
        <dbReference type="ARBA" id="ARBA00007786"/>
    </source>
</evidence>
<evidence type="ECO:0000313" key="10">
    <source>
        <dbReference type="EMBL" id="KAF8769416.1"/>
    </source>
</evidence>
<organism evidence="10 11">
    <name type="scientific">Digitaria exilis</name>
    <dbReference type="NCBI Taxonomy" id="1010633"/>
    <lineage>
        <taxon>Eukaryota</taxon>
        <taxon>Viridiplantae</taxon>
        <taxon>Streptophyta</taxon>
        <taxon>Embryophyta</taxon>
        <taxon>Tracheophyta</taxon>
        <taxon>Spermatophyta</taxon>
        <taxon>Magnoliopsida</taxon>
        <taxon>Liliopsida</taxon>
        <taxon>Poales</taxon>
        <taxon>Poaceae</taxon>
        <taxon>PACMAD clade</taxon>
        <taxon>Panicoideae</taxon>
        <taxon>Panicodae</taxon>
        <taxon>Paniceae</taxon>
        <taxon>Anthephorinae</taxon>
        <taxon>Digitaria</taxon>
    </lineage>
</organism>
<dbReference type="Gene3D" id="1.20.140.40">
    <property type="entry name" value="Invertase/pectin methylesterase inhibitor family protein"/>
    <property type="match status" value="1"/>
</dbReference>
<dbReference type="InterPro" id="IPR011050">
    <property type="entry name" value="Pectin_lyase_fold/virulence"/>
</dbReference>
<dbReference type="Pfam" id="PF01095">
    <property type="entry name" value="Pectinesterase"/>
    <property type="match status" value="2"/>
</dbReference>
<comment type="pathway">
    <text evidence="1">Glycan metabolism; pectin degradation; 2-dehydro-3-deoxy-D-gluconate from pectin: step 1/5.</text>
</comment>
<dbReference type="GO" id="GO:0030599">
    <property type="term" value="F:pectinesterase activity"/>
    <property type="evidence" value="ECO:0007669"/>
    <property type="project" value="InterPro"/>
</dbReference>
<reference evidence="10" key="1">
    <citation type="submission" date="2020-07" db="EMBL/GenBank/DDBJ databases">
        <title>Genome sequence and genetic diversity analysis of an under-domesticated orphan crop, white fonio (Digitaria exilis).</title>
        <authorList>
            <person name="Bennetzen J.L."/>
            <person name="Chen S."/>
            <person name="Ma X."/>
            <person name="Wang X."/>
            <person name="Yssel A.E.J."/>
            <person name="Chaluvadi S.R."/>
            <person name="Johnson M."/>
            <person name="Gangashetty P."/>
            <person name="Hamidou F."/>
            <person name="Sanogo M.D."/>
            <person name="Zwaenepoel A."/>
            <person name="Wallace J."/>
            <person name="Van De Peer Y."/>
            <person name="Van Deynze A."/>
        </authorList>
    </citation>
    <scope>NUCLEOTIDE SEQUENCE</scope>
    <source>
        <tissue evidence="10">Leaves</tissue>
    </source>
</reference>
<dbReference type="InterPro" id="IPR012334">
    <property type="entry name" value="Pectin_lyas_fold"/>
</dbReference>
<dbReference type="FunFam" id="2.160.20.10:FF:000001">
    <property type="entry name" value="Pectinesterase"/>
    <property type="match status" value="1"/>
</dbReference>
<dbReference type="Proteomes" id="UP000636709">
    <property type="component" value="Unassembled WGS sequence"/>
</dbReference>
<dbReference type="InterPro" id="IPR035513">
    <property type="entry name" value="Invertase/methylesterase_inhib"/>
</dbReference>
<comment type="similarity">
    <text evidence="2">In the N-terminal section; belongs to the PMEI family.</text>
</comment>